<accession>A0AAX4HRE2</accession>
<reference evidence="3 4" key="1">
    <citation type="submission" date="2023-11" db="EMBL/GenBank/DDBJ databases">
        <title>Peredibacter starrii A3.12.</title>
        <authorList>
            <person name="Mitchell R.J."/>
        </authorList>
    </citation>
    <scope>NUCLEOTIDE SEQUENCE [LARGE SCALE GENOMIC DNA]</scope>
    <source>
        <strain evidence="3 4">A3.12</strain>
    </source>
</reference>
<protein>
    <submittedName>
        <fullName evidence="3">Fumarylacetoacetate hydrolase family protein</fullName>
    </submittedName>
</protein>
<evidence type="ECO:0000313" key="3">
    <source>
        <dbReference type="EMBL" id="WPU65797.1"/>
    </source>
</evidence>
<dbReference type="KEGG" id="psti:SOO65_03460"/>
<dbReference type="Pfam" id="PF01557">
    <property type="entry name" value="FAA_hydrolase"/>
    <property type="match status" value="1"/>
</dbReference>
<keyword evidence="1" id="KW-0479">Metal-binding</keyword>
<dbReference type="InterPro" id="IPR011234">
    <property type="entry name" value="Fumarylacetoacetase-like_C"/>
</dbReference>
<dbReference type="PANTHER" id="PTHR11820">
    <property type="entry name" value="ACYLPYRUVASE"/>
    <property type="match status" value="1"/>
</dbReference>
<dbReference type="PANTHER" id="PTHR11820:SF7">
    <property type="entry name" value="ACYLPYRUVASE FAHD1, MITOCHONDRIAL"/>
    <property type="match status" value="1"/>
</dbReference>
<feature type="domain" description="Fumarylacetoacetase-like C-terminal" evidence="2">
    <location>
        <begin position="3"/>
        <end position="183"/>
    </location>
</feature>
<evidence type="ECO:0000259" key="2">
    <source>
        <dbReference type="Pfam" id="PF01557"/>
    </source>
</evidence>
<keyword evidence="3" id="KW-0378">Hydrolase</keyword>
<proteinExistence type="predicted"/>
<name>A0AAX4HRE2_9BACT</name>
<dbReference type="InterPro" id="IPR036663">
    <property type="entry name" value="Fumarylacetoacetase_C_sf"/>
</dbReference>
<sequence>MDKIICLGKNYAEHTLEMQEKAPERPVLFLKPQSSFIEPKNNSQVQLPWKRGNIHYECEIVLKLYKKMVIGLGLGLDLTLRDEQKKLKENGHPWEISKVFKNSAIVTPMRGVKDFEGDWQETPFIFKVNGEVRQTAKLNDANLKANEIIHYIDEFFPLCDGDLVFTGTPKGVGPLKPNDTVELIFGPIHHTIRLVE</sequence>
<dbReference type="RefSeq" id="WP_321396974.1">
    <property type="nucleotide sequence ID" value="NZ_CP139487.1"/>
</dbReference>
<evidence type="ECO:0000256" key="1">
    <source>
        <dbReference type="ARBA" id="ARBA00022723"/>
    </source>
</evidence>
<dbReference type="EMBL" id="CP139487">
    <property type="protein sequence ID" value="WPU65797.1"/>
    <property type="molecule type" value="Genomic_DNA"/>
</dbReference>
<dbReference type="Proteomes" id="UP001324634">
    <property type="component" value="Chromosome"/>
</dbReference>
<gene>
    <name evidence="3" type="ORF">SOO65_03460</name>
</gene>
<dbReference type="GO" id="GO:0018773">
    <property type="term" value="F:acetylpyruvate hydrolase activity"/>
    <property type="evidence" value="ECO:0007669"/>
    <property type="project" value="TreeGrafter"/>
</dbReference>
<dbReference type="GO" id="GO:0046872">
    <property type="term" value="F:metal ion binding"/>
    <property type="evidence" value="ECO:0007669"/>
    <property type="project" value="UniProtKB-KW"/>
</dbReference>
<dbReference type="AlphaFoldDB" id="A0AAX4HRE2"/>
<dbReference type="SUPFAM" id="SSF56529">
    <property type="entry name" value="FAH"/>
    <property type="match status" value="1"/>
</dbReference>
<dbReference type="Gene3D" id="3.90.850.10">
    <property type="entry name" value="Fumarylacetoacetase-like, C-terminal domain"/>
    <property type="match status" value="1"/>
</dbReference>
<keyword evidence="4" id="KW-1185">Reference proteome</keyword>
<evidence type="ECO:0000313" key="4">
    <source>
        <dbReference type="Proteomes" id="UP001324634"/>
    </source>
</evidence>
<organism evidence="3 4">
    <name type="scientific">Peredibacter starrii</name>
    <dbReference type="NCBI Taxonomy" id="28202"/>
    <lineage>
        <taxon>Bacteria</taxon>
        <taxon>Pseudomonadati</taxon>
        <taxon>Bdellovibrionota</taxon>
        <taxon>Bacteriovoracia</taxon>
        <taxon>Bacteriovoracales</taxon>
        <taxon>Bacteriovoracaceae</taxon>
        <taxon>Peredibacter</taxon>
    </lineage>
</organism>